<gene>
    <name evidence="4" type="ORF">B0J12DRAFT_712836</name>
</gene>
<dbReference type="Pfam" id="PF01370">
    <property type="entry name" value="Epimerase"/>
    <property type="match status" value="1"/>
</dbReference>
<evidence type="ECO:0000256" key="2">
    <source>
        <dbReference type="ARBA" id="ARBA00023445"/>
    </source>
</evidence>
<dbReference type="Proteomes" id="UP000774617">
    <property type="component" value="Unassembled WGS sequence"/>
</dbReference>
<sequence>MPVFDRSVIPLGSTVLVTGVNGFVGSHVASQLLDYGYKVRGTVRDAQKHAWLSGIFEKRYGHGNFELFQAGNLTDEGVFDEAVKGVTAVAHVAAVVTLDPDVQKVIDTTVAGTISTLESAAKEASVKRFVLTSSAGAVRDIEKHIPEKPVLVDEFNEDAVALAWNIPESLTSLQKGFIAYEASKTISEQKAWAWVKENQPNFGFSTVVAPAILGRPLSVEKQGHPASSAIPVKLFEDNAAEFKYMSRFFYVSGEDVGLIHVAALVHPDVGNERIFAYAGPYSWNDWLKTFRELCPGKKFPDDAPGLDYAMSKIEGRERAERLLIDMGKPGFMGLEETVKANIEHLLA</sequence>
<keyword evidence="5" id="KW-1185">Reference proteome</keyword>
<evidence type="ECO:0000313" key="4">
    <source>
        <dbReference type="EMBL" id="KAH7041967.1"/>
    </source>
</evidence>
<dbReference type="PANTHER" id="PTHR10366:SF562">
    <property type="entry name" value="ALDEHYDE REDUCTASE II (AFU_ORTHOLOGUE AFUA_1G11360)"/>
    <property type="match status" value="1"/>
</dbReference>
<dbReference type="InterPro" id="IPR050425">
    <property type="entry name" value="NAD(P)_dehydrat-like"/>
</dbReference>
<feature type="domain" description="NAD-dependent epimerase/dehydratase" evidence="3">
    <location>
        <begin position="15"/>
        <end position="140"/>
    </location>
</feature>
<evidence type="ECO:0000256" key="1">
    <source>
        <dbReference type="ARBA" id="ARBA00023002"/>
    </source>
</evidence>
<keyword evidence="1" id="KW-0560">Oxidoreductase</keyword>
<dbReference type="InterPro" id="IPR001509">
    <property type="entry name" value="Epimerase_deHydtase"/>
</dbReference>
<comment type="similarity">
    <text evidence="2">Belongs to the NAD(P)-dependent epimerase/dehydratase family. Dihydroflavonol-4-reductase subfamily.</text>
</comment>
<evidence type="ECO:0000313" key="5">
    <source>
        <dbReference type="Proteomes" id="UP000774617"/>
    </source>
</evidence>
<name>A0ABQ8G3V8_9PEZI</name>
<proteinExistence type="inferred from homology"/>
<dbReference type="PANTHER" id="PTHR10366">
    <property type="entry name" value="NAD DEPENDENT EPIMERASE/DEHYDRATASE"/>
    <property type="match status" value="1"/>
</dbReference>
<dbReference type="SUPFAM" id="SSF51735">
    <property type="entry name" value="NAD(P)-binding Rossmann-fold domains"/>
    <property type="match status" value="1"/>
</dbReference>
<protein>
    <submittedName>
        <fullName evidence="4">Aldehyde reductase</fullName>
    </submittedName>
</protein>
<comment type="caution">
    <text evidence="4">The sequence shown here is derived from an EMBL/GenBank/DDBJ whole genome shotgun (WGS) entry which is preliminary data.</text>
</comment>
<dbReference type="EMBL" id="JAGTJR010000028">
    <property type="protein sequence ID" value="KAH7041967.1"/>
    <property type="molecule type" value="Genomic_DNA"/>
</dbReference>
<organism evidence="4 5">
    <name type="scientific">Macrophomina phaseolina</name>
    <dbReference type="NCBI Taxonomy" id="35725"/>
    <lineage>
        <taxon>Eukaryota</taxon>
        <taxon>Fungi</taxon>
        <taxon>Dikarya</taxon>
        <taxon>Ascomycota</taxon>
        <taxon>Pezizomycotina</taxon>
        <taxon>Dothideomycetes</taxon>
        <taxon>Dothideomycetes incertae sedis</taxon>
        <taxon>Botryosphaeriales</taxon>
        <taxon>Botryosphaeriaceae</taxon>
        <taxon>Macrophomina</taxon>
    </lineage>
</organism>
<reference evidence="4 5" key="1">
    <citation type="journal article" date="2021" name="Nat. Commun.">
        <title>Genetic determinants of endophytism in the Arabidopsis root mycobiome.</title>
        <authorList>
            <person name="Mesny F."/>
            <person name="Miyauchi S."/>
            <person name="Thiergart T."/>
            <person name="Pickel B."/>
            <person name="Atanasova L."/>
            <person name="Karlsson M."/>
            <person name="Huettel B."/>
            <person name="Barry K.W."/>
            <person name="Haridas S."/>
            <person name="Chen C."/>
            <person name="Bauer D."/>
            <person name="Andreopoulos W."/>
            <person name="Pangilinan J."/>
            <person name="LaButti K."/>
            <person name="Riley R."/>
            <person name="Lipzen A."/>
            <person name="Clum A."/>
            <person name="Drula E."/>
            <person name="Henrissat B."/>
            <person name="Kohler A."/>
            <person name="Grigoriev I.V."/>
            <person name="Martin F.M."/>
            <person name="Hacquard S."/>
        </authorList>
    </citation>
    <scope>NUCLEOTIDE SEQUENCE [LARGE SCALE GENOMIC DNA]</scope>
    <source>
        <strain evidence="4 5">MPI-SDFR-AT-0080</strain>
    </source>
</reference>
<evidence type="ECO:0000259" key="3">
    <source>
        <dbReference type="Pfam" id="PF01370"/>
    </source>
</evidence>
<dbReference type="InterPro" id="IPR036291">
    <property type="entry name" value="NAD(P)-bd_dom_sf"/>
</dbReference>
<dbReference type="Gene3D" id="3.40.50.720">
    <property type="entry name" value="NAD(P)-binding Rossmann-like Domain"/>
    <property type="match status" value="1"/>
</dbReference>
<accession>A0ABQ8G3V8</accession>